<dbReference type="Proteomes" id="UP000199632">
    <property type="component" value="Unassembled WGS sequence"/>
</dbReference>
<dbReference type="RefSeq" id="WP_090803230.1">
    <property type="nucleotide sequence ID" value="NZ_BOND01000029.1"/>
</dbReference>
<protein>
    <submittedName>
        <fullName evidence="2">Uncharacterized protein</fullName>
    </submittedName>
</protein>
<reference evidence="3" key="1">
    <citation type="submission" date="2016-10" db="EMBL/GenBank/DDBJ databases">
        <authorList>
            <person name="Varghese N."/>
            <person name="Submissions S."/>
        </authorList>
    </citation>
    <scope>NUCLEOTIDE SEQUENCE [LARGE SCALE GENOMIC DNA]</scope>
    <source>
        <strain evidence="3">DSM 44718</strain>
    </source>
</reference>
<organism evidence="2 3">
    <name type="scientific">Asanoa ishikariensis</name>
    <dbReference type="NCBI Taxonomy" id="137265"/>
    <lineage>
        <taxon>Bacteria</taxon>
        <taxon>Bacillati</taxon>
        <taxon>Actinomycetota</taxon>
        <taxon>Actinomycetes</taxon>
        <taxon>Micromonosporales</taxon>
        <taxon>Micromonosporaceae</taxon>
        <taxon>Asanoa</taxon>
    </lineage>
</organism>
<name>A0A1H3UNK6_9ACTN</name>
<gene>
    <name evidence="2" type="ORF">SAMN05421684_7633</name>
</gene>
<dbReference type="STRING" id="137265.SAMN05421684_7633"/>
<keyword evidence="1" id="KW-0812">Transmembrane</keyword>
<sequence length="80" mass="8484">MEHIALVGVVGAFVGLVVLVELAAAVLPLVIILTYVPPCDRAALAELIAATDSSRRLRVGRALRVAVAARRVERARDTLV</sequence>
<dbReference type="EMBL" id="FNQB01000005">
    <property type="protein sequence ID" value="SDZ63964.1"/>
    <property type="molecule type" value="Genomic_DNA"/>
</dbReference>
<accession>A0A1H3UNK6</accession>
<dbReference type="AlphaFoldDB" id="A0A1H3UNK6"/>
<evidence type="ECO:0000313" key="3">
    <source>
        <dbReference type="Proteomes" id="UP000199632"/>
    </source>
</evidence>
<keyword evidence="3" id="KW-1185">Reference proteome</keyword>
<proteinExistence type="predicted"/>
<feature type="transmembrane region" description="Helical" evidence="1">
    <location>
        <begin position="6"/>
        <end position="36"/>
    </location>
</feature>
<evidence type="ECO:0000256" key="1">
    <source>
        <dbReference type="SAM" id="Phobius"/>
    </source>
</evidence>
<keyword evidence="1" id="KW-0472">Membrane</keyword>
<keyword evidence="1" id="KW-1133">Transmembrane helix</keyword>
<evidence type="ECO:0000313" key="2">
    <source>
        <dbReference type="EMBL" id="SDZ63964.1"/>
    </source>
</evidence>